<organism evidence="2 3">
    <name type="scientific">Acidovorax soli</name>
    <dbReference type="NCBI Taxonomy" id="592050"/>
    <lineage>
        <taxon>Bacteria</taxon>
        <taxon>Pseudomonadati</taxon>
        <taxon>Pseudomonadota</taxon>
        <taxon>Betaproteobacteria</taxon>
        <taxon>Burkholderiales</taxon>
        <taxon>Comamonadaceae</taxon>
        <taxon>Acidovorax</taxon>
    </lineage>
</organism>
<comment type="caution">
    <text evidence="2">The sequence shown here is derived from an EMBL/GenBank/DDBJ whole genome shotgun (WGS) entry which is preliminary data.</text>
</comment>
<keyword evidence="3" id="KW-1185">Reference proteome</keyword>
<dbReference type="RefSeq" id="WP_184860396.1">
    <property type="nucleotide sequence ID" value="NZ_JACHLK010000008.1"/>
</dbReference>
<gene>
    <name evidence="2" type="ORF">HNP48_004096</name>
</gene>
<dbReference type="EMBL" id="JACHLK010000008">
    <property type="protein sequence ID" value="MBB6561403.1"/>
    <property type="molecule type" value="Genomic_DNA"/>
</dbReference>
<dbReference type="Proteomes" id="UP000575083">
    <property type="component" value="Unassembled WGS sequence"/>
</dbReference>
<dbReference type="AlphaFoldDB" id="A0A7X0UAS8"/>
<accession>A0A7X0UAS8</accession>
<evidence type="ECO:0000313" key="2">
    <source>
        <dbReference type="EMBL" id="MBB6561403.1"/>
    </source>
</evidence>
<name>A0A7X0UAS8_9BURK</name>
<evidence type="ECO:0000313" key="3">
    <source>
        <dbReference type="Proteomes" id="UP000575083"/>
    </source>
</evidence>
<sequence length="450" mass="48644">MRNFSPSASWRHQLVLSLSPHSLCILHFYRGLLGWKRAHELVVPLPEGEAFASQLQQQLADSVTRWKIPAGTRAHWVLAGDILGIVPPSTQGAGAPPSLPFPASDTRTQVDSFGGAEGASLMWLHKDWVTEIERISSACRLALVELYARAQLFQRLAARQPASLRAVVETDASDQYLHVYAANGTMLRTRVLDAGDTHEHLAQTLQVELAALGAPADTAPGRPVQLTTPKGYAAEPQTWADYQHHVLPAASHADLLEKLWRSDQGGIIVRHTHNDMVQTLKVLSLGLGVAGMAGLALMIWHDGRLVRQIEEGRERVRKDLPKVEAAKLLKARTLRMADAVQAVNTAREAPSALGPFAQLVAYFPPPPATLQYFSSDNGVVALAGQGNEGSVKWLQERPLAGFGAWSDFPVPEYLAASTPQIHLQARKDAAPKPIAAPAPAKPPASGASQP</sequence>
<feature type="region of interest" description="Disordered" evidence="1">
    <location>
        <begin position="424"/>
        <end position="450"/>
    </location>
</feature>
<protein>
    <submittedName>
        <fullName evidence="2">Uncharacterized protein</fullName>
    </submittedName>
</protein>
<proteinExistence type="predicted"/>
<reference evidence="2 3" key="1">
    <citation type="submission" date="2020-08" db="EMBL/GenBank/DDBJ databases">
        <title>Functional genomics of gut bacteria from endangered species of beetles.</title>
        <authorList>
            <person name="Carlos-Shanley C."/>
        </authorList>
    </citation>
    <scope>NUCLEOTIDE SEQUENCE [LARGE SCALE GENOMIC DNA]</scope>
    <source>
        <strain evidence="2 3">S00198</strain>
    </source>
</reference>
<evidence type="ECO:0000256" key="1">
    <source>
        <dbReference type="SAM" id="MobiDB-lite"/>
    </source>
</evidence>